<evidence type="ECO:0000256" key="1">
    <source>
        <dbReference type="SAM" id="Phobius"/>
    </source>
</evidence>
<evidence type="ECO:0000313" key="2">
    <source>
        <dbReference type="EMBL" id="CAG6576354.1"/>
    </source>
</evidence>
<keyword evidence="1" id="KW-1133">Transmembrane helix</keyword>
<protein>
    <submittedName>
        <fullName evidence="2">(northern house mosquito) hypothetical protein</fullName>
    </submittedName>
</protein>
<keyword evidence="1" id="KW-0812">Transmembrane</keyword>
<dbReference type="EMBL" id="HBUE01295810">
    <property type="protein sequence ID" value="CAG6576354.1"/>
    <property type="molecule type" value="Transcribed_RNA"/>
</dbReference>
<keyword evidence="1" id="KW-0472">Membrane</keyword>
<accession>A0A8D8NSY3</accession>
<name>A0A8D8NSY3_CULPI</name>
<feature type="transmembrane region" description="Helical" evidence="1">
    <location>
        <begin position="41"/>
        <end position="60"/>
    </location>
</feature>
<dbReference type="AlphaFoldDB" id="A0A8D8NSY3"/>
<organism evidence="2">
    <name type="scientific">Culex pipiens</name>
    <name type="common">House mosquito</name>
    <dbReference type="NCBI Taxonomy" id="7175"/>
    <lineage>
        <taxon>Eukaryota</taxon>
        <taxon>Metazoa</taxon>
        <taxon>Ecdysozoa</taxon>
        <taxon>Arthropoda</taxon>
        <taxon>Hexapoda</taxon>
        <taxon>Insecta</taxon>
        <taxon>Pterygota</taxon>
        <taxon>Neoptera</taxon>
        <taxon>Endopterygota</taxon>
        <taxon>Diptera</taxon>
        <taxon>Nematocera</taxon>
        <taxon>Culicoidea</taxon>
        <taxon>Culicidae</taxon>
        <taxon>Culicinae</taxon>
        <taxon>Culicini</taxon>
        <taxon>Culex</taxon>
        <taxon>Culex</taxon>
    </lineage>
</organism>
<feature type="transmembrane region" description="Helical" evidence="1">
    <location>
        <begin position="66"/>
        <end position="85"/>
    </location>
</feature>
<sequence length="183" mass="20090">MLDAFGSQCLPAPRSPGTQRRVRVTTSSSDDSSLSVSLSEACLCFSAAFFLSSFFSSFFSSLTTTFFVSFFFTSFGSVFLTTFFLGSSFVTFSSFCFPFTSLSSFFSALFSSLHSSFFSPSSIFSFLTSLLVPALGRGGPCFIRLASSAARVSFSYRQCTLAIAFRDATRWRFGPDQNPYSLR</sequence>
<reference evidence="2" key="1">
    <citation type="submission" date="2021-05" db="EMBL/GenBank/DDBJ databases">
        <authorList>
            <person name="Alioto T."/>
            <person name="Alioto T."/>
            <person name="Gomez Garrido J."/>
        </authorList>
    </citation>
    <scope>NUCLEOTIDE SEQUENCE</scope>
</reference>
<dbReference type="EMBL" id="HBUE01189955">
    <property type="protein sequence ID" value="CAG6524671.1"/>
    <property type="molecule type" value="Transcribed_RNA"/>
</dbReference>
<proteinExistence type="predicted"/>